<proteinExistence type="predicted"/>
<keyword evidence="7" id="KW-1185">Reference proteome</keyword>
<sequence>CDGDGVTNGEEDTNGTDSYQASGDTDGDGIDDDNETNDGTDENDPCDPVQAAGYSGYDAGNAIWAAADCDSDGITNGEEDTNGTDPYQVSGDTDGDGIDDDDEVNNGTNLNDPCDPAQAVGYSGYDADNAIWAAADCDSDGVTNGDEDTNGTDPYQASADTDGDGIDDDTETNNGTDPMDPCDPVQASGYTGFDTGNAIWAAADCDGDGLTNGEEVMLGTEVYVSDTDGDTINDGQEVSDETNPFDDCDSIGGTPLPGTICDSDEDGLSDDDEAELGTDPDNPDTDGDTINDGQEVADETDPLEPCDSDGGTPPQGTICGVEIGNTILTPDGDGVNDSFRIENIELFSNTSVEIINRWGAPVFKTENYDNNSNAFEGIANTGTSLNKGNVLPAGVYFYVIKYMDEGRSRNASGYLYINQ</sequence>
<organism evidence="6 7">
    <name type="scientific">Croceitalea rosinachiae</name>
    <dbReference type="NCBI Taxonomy" id="3075596"/>
    <lineage>
        <taxon>Bacteria</taxon>
        <taxon>Pseudomonadati</taxon>
        <taxon>Bacteroidota</taxon>
        <taxon>Flavobacteriia</taxon>
        <taxon>Flavobacteriales</taxon>
        <taxon>Flavobacteriaceae</taxon>
        <taxon>Croceitalea</taxon>
    </lineage>
</organism>
<dbReference type="PANTHER" id="PTHR37467">
    <property type="entry name" value="EXPORTED CALCIUM-BINDING GLYCOPROTEIN-RELATED"/>
    <property type="match status" value="1"/>
</dbReference>
<dbReference type="Pfam" id="PF13585">
    <property type="entry name" value="CHU_C"/>
    <property type="match status" value="1"/>
</dbReference>
<comment type="subcellular location">
    <subcellularLocation>
        <location evidence="1">Secreted</location>
    </subcellularLocation>
</comment>
<feature type="region of interest" description="Disordered" evidence="5">
    <location>
        <begin position="227"/>
        <end position="315"/>
    </location>
</feature>
<dbReference type="Proteomes" id="UP001255246">
    <property type="component" value="Unassembled WGS sequence"/>
</dbReference>
<feature type="compositionally biased region" description="Acidic residues" evidence="5">
    <location>
        <begin position="262"/>
        <end position="307"/>
    </location>
</feature>
<feature type="compositionally biased region" description="Acidic residues" evidence="5">
    <location>
        <begin position="227"/>
        <end position="249"/>
    </location>
</feature>
<feature type="compositionally biased region" description="Acidic residues" evidence="5">
    <location>
        <begin position="161"/>
        <end position="171"/>
    </location>
</feature>
<dbReference type="InterPro" id="IPR053180">
    <property type="entry name" value="Ca-binding_acidic-repeat"/>
</dbReference>
<keyword evidence="2" id="KW-0964">Secreted</keyword>
<evidence type="ECO:0000313" key="7">
    <source>
        <dbReference type="Proteomes" id="UP001255246"/>
    </source>
</evidence>
<name>A0ABU3AFH9_9FLAO</name>
<evidence type="ECO:0000256" key="5">
    <source>
        <dbReference type="SAM" id="MobiDB-lite"/>
    </source>
</evidence>
<dbReference type="EMBL" id="JAVRHR010000002">
    <property type="protein sequence ID" value="MDT0607858.1"/>
    <property type="molecule type" value="Genomic_DNA"/>
</dbReference>
<dbReference type="RefSeq" id="WP_311351992.1">
    <property type="nucleotide sequence ID" value="NZ_JAVRHR010000002.1"/>
</dbReference>
<feature type="region of interest" description="Disordered" evidence="5">
    <location>
        <begin position="137"/>
        <end position="189"/>
    </location>
</feature>
<dbReference type="InterPro" id="IPR059100">
    <property type="entry name" value="TSP3_bac"/>
</dbReference>
<keyword evidence="3" id="KW-0732">Signal</keyword>
<dbReference type="Pfam" id="PF18884">
    <property type="entry name" value="TSP3_bac"/>
    <property type="match status" value="9"/>
</dbReference>
<dbReference type="InterPro" id="IPR026341">
    <property type="entry name" value="T9SS_type_B"/>
</dbReference>
<reference evidence="6 7" key="1">
    <citation type="submission" date="2023-09" db="EMBL/GenBank/DDBJ databases">
        <authorList>
            <person name="Rey-Velasco X."/>
        </authorList>
    </citation>
    <scope>NUCLEOTIDE SEQUENCE [LARGE SCALE GENOMIC DNA]</scope>
    <source>
        <strain evidence="6 7">F388</strain>
    </source>
</reference>
<evidence type="ECO:0000256" key="4">
    <source>
        <dbReference type="ARBA" id="ARBA00022837"/>
    </source>
</evidence>
<accession>A0ABU3AFH9</accession>
<dbReference type="NCBIfam" id="TIGR04131">
    <property type="entry name" value="Bac_Flav_CTERM"/>
    <property type="match status" value="1"/>
</dbReference>
<evidence type="ECO:0000256" key="1">
    <source>
        <dbReference type="ARBA" id="ARBA00004613"/>
    </source>
</evidence>
<comment type="caution">
    <text evidence="6">The sequence shown here is derived from an EMBL/GenBank/DDBJ whole genome shotgun (WGS) entry which is preliminary data.</text>
</comment>
<keyword evidence="4" id="KW-0106">Calcium</keyword>
<evidence type="ECO:0000256" key="3">
    <source>
        <dbReference type="ARBA" id="ARBA00022729"/>
    </source>
</evidence>
<feature type="non-terminal residue" evidence="6">
    <location>
        <position position="1"/>
    </location>
</feature>
<gene>
    <name evidence="6" type="ORF">RM706_12485</name>
</gene>
<feature type="region of interest" description="Disordered" evidence="5">
    <location>
        <begin position="1"/>
        <end position="55"/>
    </location>
</feature>
<dbReference type="PANTHER" id="PTHR37467:SF1">
    <property type="entry name" value="EXPORTED CALCIUM-BINDING GLYCOPROTEIN"/>
    <property type="match status" value="1"/>
</dbReference>
<feature type="compositionally biased region" description="Acidic residues" evidence="5">
    <location>
        <begin position="1"/>
        <end position="14"/>
    </location>
</feature>
<protein>
    <submittedName>
        <fullName evidence="6">Gliding motility-associated C-terminal domain-containing protein</fullName>
    </submittedName>
</protein>
<feature type="compositionally biased region" description="Acidic residues" evidence="5">
    <location>
        <begin position="93"/>
        <end position="104"/>
    </location>
</feature>
<evidence type="ECO:0000256" key="2">
    <source>
        <dbReference type="ARBA" id="ARBA00022525"/>
    </source>
</evidence>
<evidence type="ECO:0000313" key="6">
    <source>
        <dbReference type="EMBL" id="MDT0607858.1"/>
    </source>
</evidence>
<feature type="region of interest" description="Disordered" evidence="5">
    <location>
        <begin position="70"/>
        <end position="122"/>
    </location>
</feature>
<feature type="compositionally biased region" description="Acidic residues" evidence="5">
    <location>
        <begin position="25"/>
        <end position="45"/>
    </location>
</feature>